<dbReference type="InterPro" id="IPR043502">
    <property type="entry name" value="DNA/RNA_pol_sf"/>
</dbReference>
<sequence length="2091" mass="229119">MSPIPSRNSTPSSRSVPPRPSALASSTPSRLNALAAAIASLKVSSVGKKSPPGKPPPVCTSTSPLTSSSMEPPLSSRSTGVSIRGGGHCGYAATFVSFEERSSSPKVALMEEAFYIRSRGSSVLLWPSVFDADLAAAGEDDFPTSRSTSEHVECMHKFYESNKLILKKSSSSVESGASFGSTVLVPRVRSSGAASVHSCVSLTPGVGMNLDELDQEAEVPPPQISFKLGSSEANTLEGLLLNSEADWRRDSVAFEDIHVEGDFASGSFFSEDGGFGDNPIGPFALGDCFGLLAGRINDLAQLVADSLKRDKTDIKSLHEELCRLHSSSRLLLECLNGSTDVDLTYDVHGAAWDGILAAFTSLSEVKVALLDSTQRIDDAVDIATRSEAQALLLDTALSMEMNMVAEGFVTLSKSLEELRAGIDASPPVSRLQARIAQQSSRVTPLVQPASPVTSSVVGGGAGSEDLLSRLNGLEASVREQGHTIEALRVENGELRALLTATNVPSSEASLFDARTTHLRQYFNMDEDALGQFLVKNWSKTSSVDRVAVFTDMGSIMAHGIDSTAKTVQDHGERTKLMVQCGLVDPPCQKGVFSFEQQFPIGMATNKGGDVKPTETFPMLSSRGEWTGASGQSGQKALFLEKVDSASKMAHDYILRHTSPGPLRELCLELKRISTLFWTDLFTYLNDDLERLVQVQIPVQECLVLISSQLRIILKAVFDSRKFMPQLSSTVTIDYTAQYAYYTLQAHQVMTDFSSKKFTGHGLLGNCFICFLAAQVGETSAPAMTKKLKSLEERIDKVVKQMNKTLSDTLKAVKNEKGKADLATLQTSTSSSLRCPSSQTTTHVSSALGPSKSPTPPSKVPPPVPVVEPPPVLPVLGPPTGPTPHLPAKTPSVKSQSTSSVTVSGTLEGLQCPRRFVCISESWPSQAIAMMSLKLDLAAAFLPNLEHAPLSIPAKCCYVISDSMNFIRRVFAYPQVEPGWSIVHANSLFRSFPGSRARSAHRYNLQQELLGLDLEPSNVSHCQFGGGTDAQYVVAVGRLADPELRLRHCPPPPLRRSIHHFWEDATSGITMTLCDTPSALEGDSPLFRAYFVKHRVGNVEAARSEGLFPVANSNTLCVGKSVFHHNKSVLRRLSNRELLRLWDMPMILDPLLESKTFYLRRGPAPFESAMTPNMWACVVRAIWARDRGGGFTSTPAPPTLPATDDEGPVPPPPNSNSAPSSRSVPALRGASPVPVSVELPSLDAPVSNDEFNHQSPAPPTLPTTDDEGPVPLPPSSSSAPSSSSVPALRLASPVPASFELPSLEAPVGNDEFSLQTQNSFDDYSDNDSLMPRKRRLRDEVSTATTDVSSALAAHPLVLGTFLSALSGMMKGRYSVSLGAMMMKGHYAVPQWAAKRTCLFSNIATTTHAMTLRDDASSYSSLDDELPHLHQRDHDSCYDDDTSPVGSSVTSFASQATLLAYSTPTITTPSQELMDLIRDTTIGKKAVRSDNTEVPVSLWDIRIKTDSTIDRTKVFTAFRNYWRRLFQRYLYLDFLATIWEEFGDNWFNNPTLKRSENGQHTKLGHLISGATNALFYANKTNFFEYLSGSKTFYFRFPVFHRKMTRDGAKLKKEVKKKVLKVKDRRYIVRTTRLDIASIIKYFAVPKGEADWRVVYDATASGLNECTWAPSFWLPTVDSLVRALDEDSWMADRDIGDMFLNFELHHKAWNYVGVDLAPVLDEAEKKDLQQEVVRGDRHDPENAFHWDHIELNLPGPDYIPTKSWVMKVRLDSTLASDLFTFVTTKRLTGRSEEATWQAGHVLGSKQAYLGIQDAARKVGECSQQPRAWAGAVVHVVPHLGVCVLTSEEKWKKLKDIIQKWKERILEGKEELDHKELLSDRGFLVYVTRAYPGMVRYLKGFHLTIEMWRGNRDADGWKLPSKQLQSKVMVDNHLGPIDDEEAEMSYLMRSKVQPTLRAPPSGFTPVVPRLLDDLKALHLLTRSPLPPLRIVRPIKIVQVLYGFGDASGKGFGSTVQGFPAHSLSAPAGKLNYRVGVWGSDEESESSNYRELANLVLTVEEEAATGSLNLAEFFLFTDNSTAENILQGLLIFQETA</sequence>
<feature type="compositionally biased region" description="Low complexity" evidence="2">
    <location>
        <begin position="1274"/>
        <end position="1285"/>
    </location>
</feature>
<feature type="compositionally biased region" description="Low complexity" evidence="2">
    <location>
        <begin position="1214"/>
        <end position="1225"/>
    </location>
</feature>
<dbReference type="SUPFAM" id="SSF56672">
    <property type="entry name" value="DNA/RNA polymerases"/>
    <property type="match status" value="1"/>
</dbReference>
<keyword evidence="4" id="KW-1185">Reference proteome</keyword>
<dbReference type="Proteomes" id="UP001516023">
    <property type="component" value="Unassembled WGS sequence"/>
</dbReference>
<evidence type="ECO:0000256" key="2">
    <source>
        <dbReference type="SAM" id="MobiDB-lite"/>
    </source>
</evidence>
<name>A0ABD3QT42_9STRA</name>
<feature type="coiled-coil region" evidence="1">
    <location>
        <begin position="780"/>
        <end position="807"/>
    </location>
</feature>
<feature type="region of interest" description="Disordered" evidence="2">
    <location>
        <begin position="823"/>
        <end position="897"/>
    </location>
</feature>
<evidence type="ECO:0000313" key="4">
    <source>
        <dbReference type="Proteomes" id="UP001516023"/>
    </source>
</evidence>
<feature type="compositionally biased region" description="Pro residues" evidence="2">
    <location>
        <begin position="852"/>
        <end position="884"/>
    </location>
</feature>
<organism evidence="3 4">
    <name type="scientific">Cyclotella cryptica</name>
    <dbReference type="NCBI Taxonomy" id="29204"/>
    <lineage>
        <taxon>Eukaryota</taxon>
        <taxon>Sar</taxon>
        <taxon>Stramenopiles</taxon>
        <taxon>Ochrophyta</taxon>
        <taxon>Bacillariophyta</taxon>
        <taxon>Coscinodiscophyceae</taxon>
        <taxon>Thalassiosirophycidae</taxon>
        <taxon>Stephanodiscales</taxon>
        <taxon>Stephanodiscaceae</taxon>
        <taxon>Cyclotella</taxon>
    </lineage>
</organism>
<comment type="caution">
    <text evidence="3">The sequence shown here is derived from an EMBL/GenBank/DDBJ whole genome shotgun (WGS) entry which is preliminary data.</text>
</comment>
<evidence type="ECO:0000256" key="1">
    <source>
        <dbReference type="SAM" id="Coils"/>
    </source>
</evidence>
<feature type="region of interest" description="Disordered" evidence="2">
    <location>
        <begin position="1"/>
        <end position="28"/>
    </location>
</feature>
<protein>
    <recommendedName>
        <fullName evidence="5">Calmodulin</fullName>
    </recommendedName>
</protein>
<feature type="compositionally biased region" description="Low complexity" evidence="2">
    <location>
        <begin position="59"/>
        <end position="79"/>
    </location>
</feature>
<accession>A0ABD3QT42</accession>
<feature type="compositionally biased region" description="Low complexity" evidence="2">
    <location>
        <begin position="823"/>
        <end position="840"/>
    </location>
</feature>
<evidence type="ECO:0000313" key="3">
    <source>
        <dbReference type="EMBL" id="KAL3803652.1"/>
    </source>
</evidence>
<feature type="compositionally biased region" description="Low complexity" evidence="2">
    <location>
        <begin position="1"/>
        <end position="26"/>
    </location>
</feature>
<gene>
    <name evidence="3" type="ORF">HJC23_003706</name>
</gene>
<feature type="region of interest" description="Disordered" evidence="2">
    <location>
        <begin position="1188"/>
        <end position="1285"/>
    </location>
</feature>
<keyword evidence="1" id="KW-0175">Coiled coil</keyword>
<reference evidence="3 4" key="1">
    <citation type="journal article" date="2020" name="G3 (Bethesda)">
        <title>Improved Reference Genome for Cyclotella cryptica CCMP332, a Model for Cell Wall Morphogenesis, Salinity Adaptation, and Lipid Production in Diatoms (Bacillariophyta).</title>
        <authorList>
            <person name="Roberts W.R."/>
            <person name="Downey K.M."/>
            <person name="Ruck E.C."/>
            <person name="Traller J.C."/>
            <person name="Alverson A.J."/>
        </authorList>
    </citation>
    <scope>NUCLEOTIDE SEQUENCE [LARGE SCALE GENOMIC DNA]</scope>
    <source>
        <strain evidence="3 4">CCMP332</strain>
    </source>
</reference>
<feature type="region of interest" description="Disordered" evidence="2">
    <location>
        <begin position="44"/>
        <end position="81"/>
    </location>
</feature>
<evidence type="ECO:0008006" key="5">
    <source>
        <dbReference type="Google" id="ProtNLM"/>
    </source>
</evidence>
<proteinExistence type="predicted"/>
<dbReference type="EMBL" id="JABMIG020000012">
    <property type="protein sequence ID" value="KAL3803652.1"/>
    <property type="molecule type" value="Genomic_DNA"/>
</dbReference>